<dbReference type="PANTHER" id="PTHR41533">
    <property type="entry name" value="L,D-TRANSPEPTIDASE HI_1667-RELATED"/>
    <property type="match status" value="1"/>
</dbReference>
<dbReference type="RefSeq" id="WP_021802695.1">
    <property type="nucleotide sequence ID" value="NZ_CP059378.1"/>
</dbReference>
<reference evidence="2 3" key="1">
    <citation type="submission" date="2020-07" db="EMBL/GenBank/DDBJ databases">
        <title>Electron transfer.</title>
        <authorList>
            <person name="Huang L."/>
            <person name="Liu X."/>
            <person name="Zhou S."/>
        </authorList>
    </citation>
    <scope>NUCLEOTIDE SEQUENCE [LARGE SCALE GENOMIC DNA]</scope>
    <source>
        <strain evidence="2 3">Lx1</strain>
    </source>
</reference>
<name>A0A7D7A5G1_9CLOT</name>
<organism evidence="2 3">
    <name type="scientific">Clostridium intestinale</name>
    <dbReference type="NCBI Taxonomy" id="36845"/>
    <lineage>
        <taxon>Bacteria</taxon>
        <taxon>Bacillati</taxon>
        <taxon>Bacillota</taxon>
        <taxon>Clostridia</taxon>
        <taxon>Eubacteriales</taxon>
        <taxon>Clostridiaceae</taxon>
        <taxon>Clostridium</taxon>
    </lineage>
</organism>
<accession>A0A7D7A5G1</accession>
<dbReference type="InterPro" id="IPR052905">
    <property type="entry name" value="LD-transpeptidase_YkuD-like"/>
</dbReference>
<dbReference type="PANTHER" id="PTHR41533:SF1">
    <property type="entry name" value="L,D-TRANSPEPTIDASE YCBB-RELATED"/>
    <property type="match status" value="1"/>
</dbReference>
<dbReference type="Pfam" id="PF01471">
    <property type="entry name" value="PG_binding_1"/>
    <property type="match status" value="2"/>
</dbReference>
<gene>
    <name evidence="2" type="ORF">HZF06_07090</name>
</gene>
<dbReference type="InterPro" id="IPR036366">
    <property type="entry name" value="PGBDSf"/>
</dbReference>
<dbReference type="KEGG" id="cint:HZF06_07090"/>
<evidence type="ECO:0000313" key="2">
    <source>
        <dbReference type="EMBL" id="QLY81338.1"/>
    </source>
</evidence>
<proteinExistence type="predicted"/>
<sequence>MAIVGQNNDGTLITYNSYTGNVLNDKNIWNSIYKKGSTGQGVKEIQSILIGLGYDLGSWGADGDFGSKTDEAVRAFQRKQGITVDGIVGPETIGRLNQAISPKQSQPVNQASDVMLSYNPNQYDSRVAEVQRKLGITADGYFGQQTLSAVKSFQASHGLDADGIVGQLTQAKLNEVSVSAPAQSSNQNKTSTTKTEIQQKIEKANELRKDFFETGSLLSLGKLIVTNWQIRIDSYTNYNATVMKAHGIDEELANAGAEVITGELSGTLLGVTINGVKAFVNIRTGEIVSEGNFIATSRLASTGNRDKT</sequence>
<dbReference type="Gene3D" id="1.10.101.10">
    <property type="entry name" value="PGBD-like superfamily/PGBD"/>
    <property type="match status" value="2"/>
</dbReference>
<protein>
    <submittedName>
        <fullName evidence="2">Peptidoglycan-binding protein</fullName>
    </submittedName>
</protein>
<feature type="domain" description="Peptidoglycan binding-like" evidence="1">
    <location>
        <begin position="136"/>
        <end position="173"/>
    </location>
</feature>
<evidence type="ECO:0000259" key="1">
    <source>
        <dbReference type="Pfam" id="PF01471"/>
    </source>
</evidence>
<dbReference type="InterPro" id="IPR002477">
    <property type="entry name" value="Peptidoglycan-bd-like"/>
</dbReference>
<dbReference type="SUPFAM" id="SSF47090">
    <property type="entry name" value="PGBD-like"/>
    <property type="match status" value="2"/>
</dbReference>
<dbReference type="Proteomes" id="UP000512286">
    <property type="component" value="Chromosome"/>
</dbReference>
<evidence type="ECO:0000313" key="3">
    <source>
        <dbReference type="Proteomes" id="UP000512286"/>
    </source>
</evidence>
<feature type="domain" description="Peptidoglycan binding-like" evidence="1">
    <location>
        <begin position="38"/>
        <end position="96"/>
    </location>
</feature>
<dbReference type="InterPro" id="IPR036365">
    <property type="entry name" value="PGBD-like_sf"/>
</dbReference>
<dbReference type="AlphaFoldDB" id="A0A7D7A5G1"/>
<dbReference type="EMBL" id="CP059378">
    <property type="protein sequence ID" value="QLY81338.1"/>
    <property type="molecule type" value="Genomic_DNA"/>
</dbReference>